<dbReference type="OrthoDB" id="5588846at2759"/>
<dbReference type="GO" id="GO:0042144">
    <property type="term" value="P:vacuole fusion, non-autophagic"/>
    <property type="evidence" value="ECO:0007669"/>
    <property type="project" value="TreeGrafter"/>
</dbReference>
<dbReference type="PROSITE" id="PS51382">
    <property type="entry name" value="SPX"/>
    <property type="match status" value="1"/>
</dbReference>
<evidence type="ECO:0000313" key="10">
    <source>
        <dbReference type="Proteomes" id="UP000006968"/>
    </source>
</evidence>
<keyword evidence="10" id="KW-1185">Reference proteome</keyword>
<proteinExistence type="predicted"/>
<feature type="domain" description="SPX" evidence="8">
    <location>
        <begin position="1"/>
        <end position="154"/>
    </location>
</feature>
<dbReference type="InterPro" id="IPR004331">
    <property type="entry name" value="SPX_dom"/>
</dbReference>
<dbReference type="GO" id="GO:0033254">
    <property type="term" value="C:vacuolar transporter chaperone complex"/>
    <property type="evidence" value="ECO:0007669"/>
    <property type="project" value="TreeGrafter"/>
</dbReference>
<comment type="caution">
    <text evidence="9">The sequence shown here is derived from an EMBL/GenBank/DDBJ whole genome shotgun (WGS) entry which is preliminary data.</text>
</comment>
<feature type="transmembrane region" description="Helical" evidence="7">
    <location>
        <begin position="807"/>
        <end position="836"/>
    </location>
</feature>
<protein>
    <submittedName>
        <fullName evidence="9">YDR089W</fullName>
    </submittedName>
</protein>
<dbReference type="PANTHER" id="PTHR46140:SF1">
    <property type="entry name" value="VACUOLAR TRANSPORTER CHAPERONE COMPLEX SUBUNIT 4-RELATED"/>
    <property type="match status" value="1"/>
</dbReference>
<dbReference type="Proteomes" id="UP000006968">
    <property type="component" value="Chromosome IV"/>
</dbReference>
<evidence type="ECO:0000313" key="9">
    <source>
        <dbReference type="EMBL" id="EJS44290.1"/>
    </source>
</evidence>
<evidence type="ECO:0000256" key="2">
    <source>
        <dbReference type="ARBA" id="ARBA00022554"/>
    </source>
</evidence>
<dbReference type="HOGENOM" id="CLU_016933_0_0_1"/>
<keyword evidence="4 7" id="KW-1133">Transmembrane helix</keyword>
<gene>
    <name evidence="9" type="ORF">SU7_0633</name>
</gene>
<feature type="compositionally biased region" description="Low complexity" evidence="6">
    <location>
        <begin position="602"/>
        <end position="612"/>
    </location>
</feature>
<dbReference type="GO" id="GO:0000329">
    <property type="term" value="C:fungal-type vacuole membrane"/>
    <property type="evidence" value="ECO:0007669"/>
    <property type="project" value="TreeGrafter"/>
</dbReference>
<evidence type="ECO:0000256" key="6">
    <source>
        <dbReference type="SAM" id="MobiDB-lite"/>
    </source>
</evidence>
<sequence length="868" mass="98656">MKFEDSILNKSTPDWKFYNINYEKLKVEIKKVITSVQNNSNGSGIENLLSQCTVAFEHEFQDVNLFVSLKIKEISTRILSIESSIIDFSKGLNRNSKSRFKLRKLKIINAHVDDCNFELQLLSRFLIIQRIALRKLFKKLLNEFPQNEENPLTASDYVASIRNSDNLRNGHEGISFMKLDLDPYLLELSLIVDVLHDLENKIDDASEVEEGQNPLNSANESFHTNGSPEANNYLSVSPKSIPLLSNKKASKIIDSSVEFDTALIDKSEALGRFLLSSEDIEGLKFMLLNIGFRIIDDSIISTSKEILDTADNIKSAGDKSVRSAKSFNDLHQATYRSKQKCMLPTTVQPSETYISLSILDTNSNKCNSTILIDENINQHPNMMISSTAEDNCILMCHVGGLRNHVVTNSLLLEDVKHILSTIKNGNKTEDISAFINSLNPSSINKLALKWILSHQLKTVEPKLDFKRTRFISAENGSIYLIALDESITMGNVSTFPFPILEIRKLGRSNNFSQGSNSEDNQFKQLINSFIKNEFRCSLIPPDLTIWKICLELAQSNDLRNDLFQLLLRDRYKLSPEDSLSAEEFFQLGKDYLEEELDLNTTTSVSQGSSSSGRKVKINNKPKETVKKTKKKPIRYWNEFDEQEEDNLDSAFYINTNGSISTSDNEESMFLKNSPSDYGFIRFSKNFINRTYDFCERIRNLARHDKNQSLPTAMYNPKRLSYPANYGSMASFSSQSTSGSYDDIQRYLQYQQQDIEDSQSVYEYRHDEVVTFLYLTALLTSCIMASVCLGIVLSLFRGQNNNEIDLEVQNILIAIIIISLLVSLLLICACLLLLFSRFTLAPIWHYVGCFAMFLTVTGTVCYGMIEIFF</sequence>
<feature type="region of interest" description="Disordered" evidence="6">
    <location>
        <begin position="602"/>
        <end position="628"/>
    </location>
</feature>
<evidence type="ECO:0000256" key="3">
    <source>
        <dbReference type="ARBA" id="ARBA00022692"/>
    </source>
</evidence>
<accession>J8PQ62</accession>
<reference evidence="9 10" key="1">
    <citation type="journal article" date="2013" name="BMC Genomics">
        <title>High quality de novo sequencing and assembly of the Saccharomyces arboricolus genome.</title>
        <authorList>
            <person name="Liti G."/>
            <person name="Nguyen Ba A.N."/>
            <person name="Blythe M."/>
            <person name="Mueller C.A."/>
            <person name="Bergstroem A."/>
            <person name="Cubillos F.A."/>
            <person name="Dafhnis-Calas F."/>
            <person name="Khoshraftar S."/>
            <person name="Malla S."/>
            <person name="Mehta N."/>
            <person name="Siow C.C."/>
            <person name="Warringer J."/>
            <person name="Moses A.M."/>
            <person name="Louis E.J."/>
            <person name="Nieduszynski C.A."/>
        </authorList>
    </citation>
    <scope>NUCLEOTIDE SEQUENCE [LARGE SCALE GENOMIC DNA]</scope>
    <source>
        <strain evidence="10">H-6 / AS 2.3317 / CBS 10644</strain>
    </source>
</reference>
<comment type="subcellular location">
    <subcellularLocation>
        <location evidence="1">Vacuole membrane</location>
        <topology evidence="1">Multi-pass membrane protein</topology>
    </subcellularLocation>
</comment>
<feature type="region of interest" description="Disordered" evidence="6">
    <location>
        <begin position="206"/>
        <end position="229"/>
    </location>
</feature>
<dbReference type="EMBL" id="ALIE01000041">
    <property type="protein sequence ID" value="EJS44290.1"/>
    <property type="molecule type" value="Genomic_DNA"/>
</dbReference>
<feature type="transmembrane region" description="Helical" evidence="7">
    <location>
        <begin position="771"/>
        <end position="795"/>
    </location>
</feature>
<evidence type="ECO:0000256" key="5">
    <source>
        <dbReference type="ARBA" id="ARBA00023136"/>
    </source>
</evidence>
<dbReference type="GO" id="GO:0016237">
    <property type="term" value="P:microautophagy"/>
    <property type="evidence" value="ECO:0007669"/>
    <property type="project" value="TreeGrafter"/>
</dbReference>
<evidence type="ECO:0000256" key="1">
    <source>
        <dbReference type="ARBA" id="ARBA00004128"/>
    </source>
</evidence>
<name>J8PQ62_SACAR</name>
<evidence type="ECO:0000256" key="4">
    <source>
        <dbReference type="ARBA" id="ARBA00022989"/>
    </source>
</evidence>
<keyword evidence="5 7" id="KW-0472">Membrane</keyword>
<dbReference type="GO" id="GO:0007034">
    <property type="term" value="P:vacuolar transport"/>
    <property type="evidence" value="ECO:0007669"/>
    <property type="project" value="TreeGrafter"/>
</dbReference>
<dbReference type="CDD" id="cd14474">
    <property type="entry name" value="SPX_YDR089W"/>
    <property type="match status" value="1"/>
</dbReference>
<dbReference type="InterPro" id="IPR051572">
    <property type="entry name" value="VTC_Complex_Subunit"/>
</dbReference>
<keyword evidence="3 7" id="KW-0812">Transmembrane</keyword>
<feature type="compositionally biased region" description="Polar residues" evidence="6">
    <location>
        <begin position="213"/>
        <end position="229"/>
    </location>
</feature>
<organism evidence="9 10">
    <name type="scientific">Saccharomyces arboricola (strain H-6 / AS 2.3317 / CBS 10644)</name>
    <name type="common">Yeast</name>
    <dbReference type="NCBI Taxonomy" id="1160507"/>
    <lineage>
        <taxon>Eukaryota</taxon>
        <taxon>Fungi</taxon>
        <taxon>Dikarya</taxon>
        <taxon>Ascomycota</taxon>
        <taxon>Saccharomycotina</taxon>
        <taxon>Saccharomycetes</taxon>
        <taxon>Saccharomycetales</taxon>
        <taxon>Saccharomycetaceae</taxon>
        <taxon>Saccharomyces</taxon>
    </lineage>
</organism>
<feature type="transmembrane region" description="Helical" evidence="7">
    <location>
        <begin position="842"/>
        <end position="864"/>
    </location>
</feature>
<evidence type="ECO:0000259" key="8">
    <source>
        <dbReference type="PROSITE" id="PS51382"/>
    </source>
</evidence>
<dbReference type="GO" id="GO:0006799">
    <property type="term" value="P:polyphosphate biosynthetic process"/>
    <property type="evidence" value="ECO:0007669"/>
    <property type="project" value="UniProtKB-ARBA"/>
</dbReference>
<dbReference type="PANTHER" id="PTHR46140">
    <property type="entry name" value="VACUOLAR TRANSPORTER CHAPERONE 1-RELATED"/>
    <property type="match status" value="1"/>
</dbReference>
<keyword evidence="2" id="KW-0926">Vacuole</keyword>
<evidence type="ECO:0000256" key="7">
    <source>
        <dbReference type="SAM" id="Phobius"/>
    </source>
</evidence>
<dbReference type="AlphaFoldDB" id="J8PQ62"/>